<protein>
    <recommendedName>
        <fullName evidence="6">Succinate dehydrogenase hydrophobic membrane anchor subunit</fullName>
    </recommendedName>
</protein>
<reference evidence="17 18" key="1">
    <citation type="submission" date="2018-05" db="EMBL/GenBank/DDBJ databases">
        <title>Acuticoccus sediminis sp. nov., isolated from deep-sea sediment of Indian Ocean.</title>
        <authorList>
            <person name="Liu X."/>
            <person name="Lai Q."/>
            <person name="Du Y."/>
            <person name="Sun F."/>
            <person name="Zhang X."/>
            <person name="Wang S."/>
            <person name="Shao Z."/>
        </authorList>
    </citation>
    <scope>NUCLEOTIDE SEQUENCE [LARGE SCALE GENOMIC DNA]</scope>
    <source>
        <strain evidence="17 18">PTG4-2</strain>
    </source>
</reference>
<keyword evidence="13 16" id="KW-1133">Transmembrane helix</keyword>
<evidence type="ECO:0000256" key="16">
    <source>
        <dbReference type="SAM" id="Phobius"/>
    </source>
</evidence>
<name>A0A8B2NSU8_9HYPH</name>
<comment type="function">
    <text evidence="2">Membrane-anchoring subunit of succinate dehydrogenase (SDH).</text>
</comment>
<evidence type="ECO:0000256" key="14">
    <source>
        <dbReference type="ARBA" id="ARBA00023004"/>
    </source>
</evidence>
<keyword evidence="14" id="KW-0408">Iron</keyword>
<sequence length="148" mass="15458">MRSPLHKSGDAFGNDRTPLKTIRHLGSSKSGTEHFIQQRITGFANAILVIVLAVVAIMLSGRSYADAVSLVGSPWVAVPLALAIVSVAVHMKLGIQVVIEDYVHAEGARILLLLLNTFFAVAIAATAIFAIVKIMLAVLTGGSVGTGA</sequence>
<evidence type="ECO:0000256" key="1">
    <source>
        <dbReference type="ARBA" id="ARBA00001971"/>
    </source>
</evidence>
<evidence type="ECO:0000256" key="12">
    <source>
        <dbReference type="ARBA" id="ARBA00022982"/>
    </source>
</evidence>
<keyword evidence="7" id="KW-0813">Transport</keyword>
<dbReference type="GO" id="GO:0006099">
    <property type="term" value="P:tricarboxylic acid cycle"/>
    <property type="evidence" value="ECO:0007669"/>
    <property type="project" value="UniProtKB-UniPathway"/>
</dbReference>
<evidence type="ECO:0000256" key="9">
    <source>
        <dbReference type="ARBA" id="ARBA00022617"/>
    </source>
</evidence>
<dbReference type="OrthoDB" id="9809280at2"/>
<dbReference type="Gene3D" id="1.20.1300.10">
    <property type="entry name" value="Fumarate reductase/succinate dehydrogenase, transmembrane subunit"/>
    <property type="match status" value="1"/>
</dbReference>
<dbReference type="GO" id="GO:0020037">
    <property type="term" value="F:heme binding"/>
    <property type="evidence" value="ECO:0007669"/>
    <property type="project" value="InterPro"/>
</dbReference>
<dbReference type="SUPFAM" id="SSF81343">
    <property type="entry name" value="Fumarate reductase respiratory complex transmembrane subunits"/>
    <property type="match status" value="1"/>
</dbReference>
<keyword evidence="8" id="KW-0816">Tricarboxylic acid cycle</keyword>
<comment type="subunit">
    <text evidence="5">Part of an enzyme complex containing four subunits: a flavoprotein, an iron-sulfur protein, plus two membrane-anchoring proteins, SdhC and SdhD.</text>
</comment>
<dbReference type="CDD" id="cd03495">
    <property type="entry name" value="SQR_TypeC_SdhD_like"/>
    <property type="match status" value="1"/>
</dbReference>
<evidence type="ECO:0000256" key="10">
    <source>
        <dbReference type="ARBA" id="ARBA00022692"/>
    </source>
</evidence>
<dbReference type="GO" id="GO:0016020">
    <property type="term" value="C:membrane"/>
    <property type="evidence" value="ECO:0007669"/>
    <property type="project" value="UniProtKB-SubCell"/>
</dbReference>
<evidence type="ECO:0000256" key="8">
    <source>
        <dbReference type="ARBA" id="ARBA00022532"/>
    </source>
</evidence>
<keyword evidence="10 16" id="KW-0812">Transmembrane</keyword>
<evidence type="ECO:0000256" key="3">
    <source>
        <dbReference type="ARBA" id="ARBA00004141"/>
    </source>
</evidence>
<keyword evidence="12" id="KW-0249">Electron transport</keyword>
<comment type="caution">
    <text evidence="17">The sequence shown here is derived from an EMBL/GenBank/DDBJ whole genome shotgun (WGS) entry which is preliminary data.</text>
</comment>
<keyword evidence="15 16" id="KW-0472">Membrane</keyword>
<comment type="pathway">
    <text evidence="4">Carbohydrate metabolism; tricarboxylic acid cycle.</text>
</comment>
<dbReference type="AlphaFoldDB" id="A0A8B2NSU8"/>
<gene>
    <name evidence="17" type="primary">sdhD</name>
    <name evidence="17" type="ORF">DLJ53_01900</name>
</gene>
<dbReference type="InterPro" id="IPR034804">
    <property type="entry name" value="SQR/QFR_C/D"/>
</dbReference>
<dbReference type="UniPathway" id="UPA00223"/>
<dbReference type="EMBL" id="QHHQ01000001">
    <property type="protein sequence ID" value="RAI03297.1"/>
    <property type="molecule type" value="Genomic_DNA"/>
</dbReference>
<evidence type="ECO:0000256" key="4">
    <source>
        <dbReference type="ARBA" id="ARBA00005163"/>
    </source>
</evidence>
<evidence type="ECO:0000256" key="6">
    <source>
        <dbReference type="ARBA" id="ARBA00019425"/>
    </source>
</evidence>
<comment type="subcellular location">
    <subcellularLocation>
        <location evidence="3">Membrane</location>
        <topology evidence="3">Multi-pass membrane protein</topology>
    </subcellularLocation>
</comment>
<feature type="transmembrane region" description="Helical" evidence="16">
    <location>
        <begin position="67"/>
        <end position="89"/>
    </location>
</feature>
<dbReference type="InterPro" id="IPR014312">
    <property type="entry name" value="Succ_DH_anchor"/>
</dbReference>
<accession>A0A8B2NSU8</accession>
<evidence type="ECO:0000256" key="5">
    <source>
        <dbReference type="ARBA" id="ARBA00011558"/>
    </source>
</evidence>
<comment type="cofactor">
    <cofactor evidence="1">
        <name>heme</name>
        <dbReference type="ChEBI" id="CHEBI:30413"/>
    </cofactor>
</comment>
<dbReference type="InterPro" id="IPR000701">
    <property type="entry name" value="SuccDH_FuR_B_TM-su"/>
</dbReference>
<evidence type="ECO:0000256" key="13">
    <source>
        <dbReference type="ARBA" id="ARBA00022989"/>
    </source>
</evidence>
<keyword evidence="18" id="KW-1185">Reference proteome</keyword>
<dbReference type="Pfam" id="PF01127">
    <property type="entry name" value="Sdh_cyt"/>
    <property type="match status" value="1"/>
</dbReference>
<keyword evidence="9" id="KW-0349">Heme</keyword>
<evidence type="ECO:0000313" key="17">
    <source>
        <dbReference type="EMBL" id="RAI03297.1"/>
    </source>
</evidence>
<dbReference type="GO" id="GO:0046872">
    <property type="term" value="F:metal ion binding"/>
    <property type="evidence" value="ECO:0007669"/>
    <property type="project" value="UniProtKB-KW"/>
</dbReference>
<dbReference type="NCBIfam" id="TIGR02968">
    <property type="entry name" value="succ_dehyd_anc"/>
    <property type="match status" value="1"/>
</dbReference>
<evidence type="ECO:0000313" key="18">
    <source>
        <dbReference type="Proteomes" id="UP000249590"/>
    </source>
</evidence>
<dbReference type="Proteomes" id="UP000249590">
    <property type="component" value="Unassembled WGS sequence"/>
</dbReference>
<organism evidence="17 18">
    <name type="scientific">Acuticoccus sediminis</name>
    <dbReference type="NCBI Taxonomy" id="2184697"/>
    <lineage>
        <taxon>Bacteria</taxon>
        <taxon>Pseudomonadati</taxon>
        <taxon>Pseudomonadota</taxon>
        <taxon>Alphaproteobacteria</taxon>
        <taxon>Hyphomicrobiales</taxon>
        <taxon>Amorphaceae</taxon>
        <taxon>Acuticoccus</taxon>
    </lineage>
</organism>
<dbReference type="RefSeq" id="WP_111341843.1">
    <property type="nucleotide sequence ID" value="NZ_JAIWKD010000001.1"/>
</dbReference>
<evidence type="ECO:0000256" key="7">
    <source>
        <dbReference type="ARBA" id="ARBA00022448"/>
    </source>
</evidence>
<evidence type="ECO:0000256" key="2">
    <source>
        <dbReference type="ARBA" id="ARBA00004050"/>
    </source>
</evidence>
<keyword evidence="11" id="KW-0479">Metal-binding</keyword>
<feature type="transmembrane region" description="Helical" evidence="16">
    <location>
        <begin position="110"/>
        <end position="132"/>
    </location>
</feature>
<proteinExistence type="predicted"/>
<evidence type="ECO:0000256" key="15">
    <source>
        <dbReference type="ARBA" id="ARBA00023136"/>
    </source>
</evidence>
<evidence type="ECO:0000256" key="11">
    <source>
        <dbReference type="ARBA" id="ARBA00022723"/>
    </source>
</evidence>
<feature type="transmembrane region" description="Helical" evidence="16">
    <location>
        <begin position="43"/>
        <end position="61"/>
    </location>
</feature>